<dbReference type="SUPFAM" id="SSF55874">
    <property type="entry name" value="ATPase domain of HSP90 chaperone/DNA topoisomerase II/histidine kinase"/>
    <property type="match status" value="1"/>
</dbReference>
<sequence length="297" mass="33810">MSKVILIPTLNDSAADFEQLFSIWSQINDYFEDIRFDFSLCGFLRPNAVALLGGLARLIESRMGSVVFDWSTLQNSWVRTTIRQNGFASTFGDPSAPWDGTSIPYREDKTLDMNNIMDYLTYNWIGKGWVHVSDRLRDAIAGKMWEIYNNAFEHSGTEIGVFSCGQYFKTHNYLILSVADFGRGIPANVRTFLRQYADEALVSKLSGATCLKWAFERGNSTCMGRVARGLGLDLLKEFVRINQGELEVYSNEGYAIIDKDGERYENRDVSFEGTVVHITLRCDENLYQFCDESEVPF</sequence>
<evidence type="ECO:0000313" key="1">
    <source>
        <dbReference type="EMBL" id="CBX27352.1"/>
    </source>
</evidence>
<dbReference type="AlphaFoldDB" id="E1Y9V8"/>
<protein>
    <submittedName>
        <fullName evidence="1">Uncharacterized protein</fullName>
    </submittedName>
</protein>
<dbReference type="InterPro" id="IPR036890">
    <property type="entry name" value="HATPase_C_sf"/>
</dbReference>
<gene>
    <name evidence="1" type="ORF">N47_H21740</name>
</gene>
<reference evidence="1" key="1">
    <citation type="journal article" date="2011" name="Environ. Microbiol.">
        <title>Genomic insights into the metabolic potential of the polycyclic aromatic hydrocarbon degrading sulfate-reducing Deltaproteobacterium N47.</title>
        <authorList>
            <person name="Bergmann F."/>
            <person name="Selesi D."/>
            <person name="Weinmaier T."/>
            <person name="Tischler P."/>
            <person name="Rattei T."/>
            <person name="Meckenstock R.U."/>
        </authorList>
    </citation>
    <scope>NUCLEOTIDE SEQUENCE</scope>
</reference>
<name>E1Y9V8_9BACT</name>
<dbReference type="EMBL" id="FR695866">
    <property type="protein sequence ID" value="CBX27352.1"/>
    <property type="molecule type" value="Genomic_DNA"/>
</dbReference>
<organism evidence="1">
    <name type="scientific">uncultured Desulfobacterium sp</name>
    <dbReference type="NCBI Taxonomy" id="201089"/>
    <lineage>
        <taxon>Bacteria</taxon>
        <taxon>Pseudomonadati</taxon>
        <taxon>Thermodesulfobacteriota</taxon>
        <taxon>Desulfobacteria</taxon>
        <taxon>Desulfobacterales</taxon>
        <taxon>Desulfobacteriaceae</taxon>
        <taxon>Desulfobacterium</taxon>
        <taxon>environmental samples</taxon>
    </lineage>
</organism>
<accession>E1Y9V8</accession>
<dbReference type="Gene3D" id="3.30.565.10">
    <property type="entry name" value="Histidine kinase-like ATPase, C-terminal domain"/>
    <property type="match status" value="1"/>
</dbReference>
<proteinExistence type="predicted"/>